<dbReference type="EMBL" id="KR815456">
    <property type="protein sequence ID" value="ALR70084.1"/>
    <property type="molecule type" value="Genomic_DNA"/>
</dbReference>
<sequence>MATKRAHASNDHEEDVKRALVVPQETQLLPYNNSGFTMKVEKEGKLRVFTPVNNMQMQLQQQHMSWQSLVLFNLQEFNFTVINSNHGDLQFLEHKFKELKTLSSYYEWRKEDKPENNISIMEPPMGKCTYTIGRRVKGRPNGFAIAEFGSVKRAKSNFGQFLSITWPAIHDLNEVFGNIMDQYYKYEYPLKLETSVCIHLPEKDLEREAKARQFLWVRRDNNPELYTTGQLNQPLEVVPMTLNEFDYLFEMGKTDGPSHEVPVLVCGCVDGVKYGKEIQLTDVNNRKFSEKPYSLAFKPILFLILEP</sequence>
<dbReference type="RefSeq" id="YP_009316136.1">
    <property type="nucleotide sequence ID" value="NC_031761.1"/>
</dbReference>
<organism evidence="1">
    <name type="scientific">Anticarsia gemmatalis multiple nucleopolyhedrovirus</name>
    <dbReference type="NCBI Taxonomy" id="268591"/>
    <lineage>
        <taxon>Viruses</taxon>
        <taxon>Viruses incertae sedis</taxon>
        <taxon>Naldaviricetes</taxon>
        <taxon>Lefavirales</taxon>
        <taxon>Baculoviridae</taxon>
        <taxon>Alphabaculovirus</taxon>
        <taxon>Alphabaculovirus angemmatalis</taxon>
    </lineage>
</organism>
<accession>A0A0S3IVL4</accession>
<gene>
    <name evidence="1" type="ORF">AGNV_121</name>
</gene>
<evidence type="ECO:0000313" key="4">
    <source>
        <dbReference type="EMBL" id="ALR71655.1"/>
    </source>
</evidence>
<evidence type="ECO:0000313" key="1">
    <source>
        <dbReference type="EMBL" id="ALR70084.1"/>
    </source>
</evidence>
<protein>
    <submittedName>
        <fullName evidence="1">SsDNA binding protein</fullName>
    </submittedName>
</protein>
<dbReference type="EMBL" id="KR815463">
    <property type="protein sequence ID" value="ALR71183.1"/>
    <property type="molecule type" value="Genomic_DNA"/>
</dbReference>
<dbReference type="KEGG" id="vg:30144375"/>
<dbReference type="Proteomes" id="UP000201478">
    <property type="component" value="Segment"/>
</dbReference>
<evidence type="ECO:0000313" key="5">
    <source>
        <dbReference type="EMBL" id="ALR72125.1"/>
    </source>
</evidence>
<name>A0A0S3IVL4_9ABAC</name>
<proteinExistence type="predicted"/>
<reference evidence="1 6" key="1">
    <citation type="journal article" date="2015" name="Genome Biol. Evol.">
        <title>The Pangenome of the Anticarsia gemmatalis Multiple Nucleopolyhedrovirus (AgMNPV).</title>
        <authorList>
            <person name="Brito A.F."/>
            <person name="Braconi C.T."/>
            <person name="Weidmann M."/>
            <person name="Dilcher M."/>
            <person name="Alves J.M."/>
            <person name="Gruber A."/>
            <person name="Zanotto P.M."/>
        </authorList>
    </citation>
    <scope>NUCLEOTIDE SEQUENCE</scope>
    <source>
        <strain evidence="1">AgMNPV-27</strain>
        <strain evidence="2">AgMNPV-29</strain>
        <strain evidence="3">AgMNPV-34</strain>
        <strain evidence="4">AgMNPV-37</strain>
        <strain evidence="5">AgMNPV-40</strain>
    </source>
</reference>
<dbReference type="EMBL" id="KR815458">
    <property type="protein sequence ID" value="ALR70398.1"/>
    <property type="molecule type" value="Genomic_DNA"/>
</dbReference>
<dbReference type="EMBL" id="KR815469">
    <property type="protein sequence ID" value="ALR72125.1"/>
    <property type="molecule type" value="Genomic_DNA"/>
</dbReference>
<evidence type="ECO:0000313" key="6">
    <source>
        <dbReference type="Proteomes" id="UP000201478"/>
    </source>
</evidence>
<evidence type="ECO:0000313" key="3">
    <source>
        <dbReference type="EMBL" id="ALR71183.1"/>
    </source>
</evidence>
<dbReference type="GeneID" id="30144375"/>
<dbReference type="EMBL" id="KR815466">
    <property type="protein sequence ID" value="ALR71655.1"/>
    <property type="molecule type" value="Genomic_DNA"/>
</dbReference>
<dbReference type="InterPro" id="IPR006871">
    <property type="entry name" value="ssDNA-bd_baculovirus"/>
</dbReference>
<evidence type="ECO:0000313" key="2">
    <source>
        <dbReference type="EMBL" id="ALR70398.1"/>
    </source>
</evidence>
<dbReference type="Pfam" id="PF04786">
    <property type="entry name" value="Baculo_DNA_bind"/>
    <property type="match status" value="1"/>
</dbReference>